<dbReference type="EMBL" id="CADCWM010000991">
    <property type="protein sequence ID" value="CAA9586439.1"/>
    <property type="molecule type" value="Genomic_DNA"/>
</dbReference>
<dbReference type="GO" id="GO:0016491">
    <property type="term" value="F:oxidoreductase activity"/>
    <property type="evidence" value="ECO:0007669"/>
    <property type="project" value="InterPro"/>
</dbReference>
<dbReference type="AlphaFoldDB" id="A0A6J4VQS6"/>
<feature type="non-terminal residue" evidence="3">
    <location>
        <position position="105"/>
    </location>
</feature>
<comment type="similarity">
    <text evidence="1">Belongs to the F420H(2)-dependent quinone reductase family.</text>
</comment>
<dbReference type="Pfam" id="PF04075">
    <property type="entry name" value="F420H2_quin_red"/>
    <property type="match status" value="1"/>
</dbReference>
<dbReference type="PANTHER" id="PTHR39428">
    <property type="entry name" value="F420H(2)-DEPENDENT QUINONE REDUCTASE RV1261C"/>
    <property type="match status" value="1"/>
</dbReference>
<proteinExistence type="inferred from homology"/>
<name>A0A6J4VQS6_9BACT</name>
<gene>
    <name evidence="3" type="ORF">AVDCRST_MAG88-4015</name>
</gene>
<dbReference type="Gene3D" id="2.30.110.10">
    <property type="entry name" value="Electron Transport, Fmn-binding Protein, Chain A"/>
    <property type="match status" value="1"/>
</dbReference>
<evidence type="ECO:0000256" key="2">
    <source>
        <dbReference type="ARBA" id="ARBA00049106"/>
    </source>
</evidence>
<sequence length="105" mass="11949">MVQQQEPIDSARDWVAEHARRYVASDGADGHLWRGYPTLVLITTGRRSGAPRRQMLIYGRDGDRYIVVASKGGADTHPLWYLNLMEQPEVQVQVLSDRFTARARP</sequence>
<dbReference type="GO" id="GO:0070967">
    <property type="term" value="F:coenzyme F420 binding"/>
    <property type="evidence" value="ECO:0007669"/>
    <property type="project" value="TreeGrafter"/>
</dbReference>
<comment type="catalytic activity">
    <reaction evidence="2">
        <text>oxidized coenzyme F420-(gamma-L-Glu)(n) + a quinol + H(+) = reduced coenzyme F420-(gamma-L-Glu)(n) + a quinone</text>
        <dbReference type="Rhea" id="RHEA:39663"/>
        <dbReference type="Rhea" id="RHEA-COMP:12939"/>
        <dbReference type="Rhea" id="RHEA-COMP:14378"/>
        <dbReference type="ChEBI" id="CHEBI:15378"/>
        <dbReference type="ChEBI" id="CHEBI:24646"/>
        <dbReference type="ChEBI" id="CHEBI:132124"/>
        <dbReference type="ChEBI" id="CHEBI:133980"/>
        <dbReference type="ChEBI" id="CHEBI:139511"/>
    </reaction>
</comment>
<dbReference type="InterPro" id="IPR012349">
    <property type="entry name" value="Split_barrel_FMN-bd"/>
</dbReference>
<accession>A0A6J4VQS6</accession>
<reference evidence="3" key="1">
    <citation type="submission" date="2020-02" db="EMBL/GenBank/DDBJ databases">
        <authorList>
            <person name="Meier V. D."/>
        </authorList>
    </citation>
    <scope>NUCLEOTIDE SEQUENCE</scope>
    <source>
        <strain evidence="3">AVDCRST_MAG88</strain>
    </source>
</reference>
<evidence type="ECO:0000256" key="1">
    <source>
        <dbReference type="ARBA" id="ARBA00008710"/>
    </source>
</evidence>
<protein>
    <recommendedName>
        <fullName evidence="4">AclJ</fullName>
    </recommendedName>
</protein>
<dbReference type="InterPro" id="IPR004378">
    <property type="entry name" value="F420H2_quin_Rdtase"/>
</dbReference>
<dbReference type="GO" id="GO:0005886">
    <property type="term" value="C:plasma membrane"/>
    <property type="evidence" value="ECO:0007669"/>
    <property type="project" value="TreeGrafter"/>
</dbReference>
<evidence type="ECO:0000313" key="3">
    <source>
        <dbReference type="EMBL" id="CAA9586439.1"/>
    </source>
</evidence>
<organism evidence="3">
    <name type="scientific">uncultured Thermomicrobiales bacterium</name>
    <dbReference type="NCBI Taxonomy" id="1645740"/>
    <lineage>
        <taxon>Bacteria</taxon>
        <taxon>Pseudomonadati</taxon>
        <taxon>Thermomicrobiota</taxon>
        <taxon>Thermomicrobia</taxon>
        <taxon>Thermomicrobiales</taxon>
        <taxon>environmental samples</taxon>
    </lineage>
</organism>
<evidence type="ECO:0008006" key="4">
    <source>
        <dbReference type="Google" id="ProtNLM"/>
    </source>
</evidence>
<dbReference type="NCBIfam" id="TIGR00026">
    <property type="entry name" value="hi_GC_TIGR00026"/>
    <property type="match status" value="1"/>
</dbReference>
<dbReference type="PANTHER" id="PTHR39428:SF1">
    <property type="entry name" value="F420H(2)-DEPENDENT QUINONE REDUCTASE RV1261C"/>
    <property type="match status" value="1"/>
</dbReference>